<dbReference type="SUPFAM" id="SSF51735">
    <property type="entry name" value="NAD(P)-binding Rossmann-fold domains"/>
    <property type="match status" value="1"/>
</dbReference>
<dbReference type="PANTHER" id="PTHR14239">
    <property type="entry name" value="DUDULIN-RELATED"/>
    <property type="match status" value="1"/>
</dbReference>
<organism evidence="1 2">
    <name type="scientific">Levilactobacillus acidifarinae DSM 19394 = JCM 15949</name>
    <dbReference type="NCBI Taxonomy" id="1423715"/>
    <lineage>
        <taxon>Bacteria</taxon>
        <taxon>Bacillati</taxon>
        <taxon>Bacillota</taxon>
        <taxon>Bacilli</taxon>
        <taxon>Lactobacillales</taxon>
        <taxon>Lactobacillaceae</taxon>
        <taxon>Levilactobacillus</taxon>
    </lineage>
</organism>
<evidence type="ECO:0000313" key="1">
    <source>
        <dbReference type="EMBL" id="KRK93717.1"/>
    </source>
</evidence>
<dbReference type="InterPro" id="IPR051267">
    <property type="entry name" value="STEAP_metalloreductase"/>
</dbReference>
<evidence type="ECO:0000313" key="2">
    <source>
        <dbReference type="Proteomes" id="UP000051955"/>
    </source>
</evidence>
<name>A0A0R1LDV0_9LACO</name>
<dbReference type="Proteomes" id="UP000051955">
    <property type="component" value="Unassembled WGS sequence"/>
</dbReference>
<dbReference type="PANTHER" id="PTHR14239:SF10">
    <property type="entry name" value="REDUCTASE"/>
    <property type="match status" value="1"/>
</dbReference>
<dbReference type="OrthoDB" id="9786864at2"/>
<protein>
    <submittedName>
        <fullName evidence="1">Dinucleotide-binding protein</fullName>
    </submittedName>
</protein>
<dbReference type="EMBL" id="AZDV01000028">
    <property type="protein sequence ID" value="KRK93717.1"/>
    <property type="molecule type" value="Genomic_DNA"/>
</dbReference>
<dbReference type="InterPro" id="IPR036291">
    <property type="entry name" value="NAD(P)-bd_dom_sf"/>
</dbReference>
<keyword evidence="2" id="KW-1185">Reference proteome</keyword>
<comment type="caution">
    <text evidence="1">The sequence shown here is derived from an EMBL/GenBank/DDBJ whole genome shotgun (WGS) entry which is preliminary data.</text>
</comment>
<dbReference type="RefSeq" id="WP_057804476.1">
    <property type="nucleotide sequence ID" value="NZ_AZDV01000028.1"/>
</dbReference>
<dbReference type="PATRIC" id="fig|1423715.3.peg.1072"/>
<dbReference type="AlphaFoldDB" id="A0A0R1LDV0"/>
<accession>A0A0R1LDV0</accession>
<dbReference type="Gene3D" id="3.40.50.720">
    <property type="entry name" value="NAD(P)-binding Rossmann-like Domain"/>
    <property type="match status" value="1"/>
</dbReference>
<gene>
    <name evidence="1" type="ORF">FD25_GL001043</name>
</gene>
<reference evidence="1 2" key="1">
    <citation type="journal article" date="2015" name="Genome Announc.">
        <title>Expanding the biotechnology potential of lactobacilli through comparative genomics of 213 strains and associated genera.</title>
        <authorList>
            <person name="Sun Z."/>
            <person name="Harris H.M."/>
            <person name="McCann A."/>
            <person name="Guo C."/>
            <person name="Argimon S."/>
            <person name="Zhang W."/>
            <person name="Yang X."/>
            <person name="Jeffery I.B."/>
            <person name="Cooney J.C."/>
            <person name="Kagawa T.F."/>
            <person name="Liu W."/>
            <person name="Song Y."/>
            <person name="Salvetti E."/>
            <person name="Wrobel A."/>
            <person name="Rasinkangas P."/>
            <person name="Parkhill J."/>
            <person name="Rea M.C."/>
            <person name="O'Sullivan O."/>
            <person name="Ritari J."/>
            <person name="Douillard F.P."/>
            <person name="Paul Ross R."/>
            <person name="Yang R."/>
            <person name="Briner A.E."/>
            <person name="Felis G.E."/>
            <person name="de Vos W.M."/>
            <person name="Barrangou R."/>
            <person name="Klaenhammer T.R."/>
            <person name="Caufield P.W."/>
            <person name="Cui Y."/>
            <person name="Zhang H."/>
            <person name="O'Toole P.W."/>
        </authorList>
    </citation>
    <scope>NUCLEOTIDE SEQUENCE [LARGE SCALE GENOMIC DNA]</scope>
    <source>
        <strain evidence="1 2">DSM 19394</strain>
    </source>
</reference>
<proteinExistence type="predicted"/>
<sequence length="191" mass="19461">MADITIFGKGNMGQAIGGLMTQGGNQVTYLGHADPVTALGSIVVLAVPYPAALAIAKANVAQLAGKVVVDITNPLDFDTWDGLVVPADSSATAQLAELLPESQVIKAFNTTFAGTLVAKQVGGTAPTKVMTAGDSAEAKQALTTALAGSDVTVIDAGALKRARELEAYGFLQMTLAANDKISWNGGFAVLK</sequence>